<dbReference type="EC" id="2.5.1.-" evidence="3"/>
<proteinExistence type="inferred from homology"/>
<dbReference type="GO" id="GO:0005811">
    <property type="term" value="C:lipid droplet"/>
    <property type="evidence" value="ECO:0007669"/>
    <property type="project" value="TreeGrafter"/>
</dbReference>
<evidence type="ECO:0000256" key="3">
    <source>
        <dbReference type="RuleBase" id="RU363018"/>
    </source>
</evidence>
<evidence type="ECO:0000313" key="4">
    <source>
        <dbReference type="EMBL" id="CDO51172.1"/>
    </source>
</evidence>
<dbReference type="NCBIfam" id="TIGR00055">
    <property type="entry name" value="uppS"/>
    <property type="match status" value="1"/>
</dbReference>
<evidence type="ECO:0000256" key="1">
    <source>
        <dbReference type="ARBA" id="ARBA00022679"/>
    </source>
</evidence>
<dbReference type="GO" id="GO:0016020">
    <property type="term" value="C:membrane"/>
    <property type="evidence" value="ECO:0007669"/>
    <property type="project" value="TreeGrafter"/>
</dbReference>
<dbReference type="Proteomes" id="UP000242525">
    <property type="component" value="Unassembled WGS sequence"/>
</dbReference>
<dbReference type="CDD" id="cd00475">
    <property type="entry name" value="Cis_IPPS"/>
    <property type="match status" value="1"/>
</dbReference>
<dbReference type="FunFam" id="3.40.1180.10:FF:000005">
    <property type="entry name" value="Alkyl transferase"/>
    <property type="match status" value="1"/>
</dbReference>
<dbReference type="PANTHER" id="PTHR10291:SF2">
    <property type="entry name" value="DEHYDRODOLICHYL DIPHOSPHATE SYNTHASE COMPLEX SUBUNIT SRT1"/>
    <property type="match status" value="1"/>
</dbReference>
<dbReference type="HAMAP" id="MF_01139">
    <property type="entry name" value="ISPT"/>
    <property type="match status" value="1"/>
</dbReference>
<organism evidence="4 5">
    <name type="scientific">Geotrichum candidum</name>
    <name type="common">Oospora lactis</name>
    <name type="synonym">Dipodascus geotrichum</name>
    <dbReference type="NCBI Taxonomy" id="1173061"/>
    <lineage>
        <taxon>Eukaryota</taxon>
        <taxon>Fungi</taxon>
        <taxon>Dikarya</taxon>
        <taxon>Ascomycota</taxon>
        <taxon>Saccharomycotina</taxon>
        <taxon>Dipodascomycetes</taxon>
        <taxon>Dipodascales</taxon>
        <taxon>Dipodascaceae</taxon>
        <taxon>Geotrichum</taxon>
    </lineage>
</organism>
<dbReference type="Gene3D" id="3.40.1180.10">
    <property type="entry name" value="Decaprenyl diphosphate synthase-like"/>
    <property type="match status" value="1"/>
</dbReference>
<dbReference type="SUPFAM" id="SSF64005">
    <property type="entry name" value="Undecaprenyl diphosphate synthase"/>
    <property type="match status" value="1"/>
</dbReference>
<keyword evidence="5" id="KW-1185">Reference proteome</keyword>
<keyword evidence="1 3" id="KW-0808">Transferase</keyword>
<dbReference type="GO" id="GO:0045547">
    <property type="term" value="F:ditrans,polycis-polyprenyl diphosphate synthase [(2E,6E)-farnesyl diphosphate specific] activity"/>
    <property type="evidence" value="ECO:0007669"/>
    <property type="project" value="TreeGrafter"/>
</dbReference>
<dbReference type="AlphaFoldDB" id="A0A0J9X2I0"/>
<evidence type="ECO:0000256" key="2">
    <source>
        <dbReference type="ARBA" id="ARBA00022842"/>
    </source>
</evidence>
<gene>
    <name evidence="4" type="ORF">BN980_GECA01s01913g</name>
</gene>
<accession>A0A0J9X2I0</accession>
<dbReference type="InterPro" id="IPR036424">
    <property type="entry name" value="UPP_synth-like_sf"/>
</dbReference>
<sequence>MSLRGWIKKFPLRHYVAGLTLELVASILRTGPVPQHVAFIMDGNRRFAKQHNLELGEGHVAGFESLSNILQVCYGAGVHTCTVYAFSIENFSRPQHEIDSLFNLIRTKLVVIADEDQFPAQFKLRVNILGDRSLIPDDIMEIILRLESITAENTKGVLNICFPYTSRDDITQAMIRVAKRVESRELSVDEIDQKVLESEMYVGGHNPRLGMIVRTSGVTRFSDFMVWQSCEEAQVEFTETLWPAFNKWEMVKLLLKWGFYETKRLKEEEIMQTKRHVLEKRPPVISVTEVDRAAAAAV</sequence>
<dbReference type="GO" id="GO:0016094">
    <property type="term" value="P:polyprenol biosynthetic process"/>
    <property type="evidence" value="ECO:0007669"/>
    <property type="project" value="TreeGrafter"/>
</dbReference>
<dbReference type="GO" id="GO:0005783">
    <property type="term" value="C:endoplasmic reticulum"/>
    <property type="evidence" value="ECO:0007669"/>
    <property type="project" value="TreeGrafter"/>
</dbReference>
<dbReference type="Pfam" id="PF01255">
    <property type="entry name" value="Prenyltransf"/>
    <property type="match status" value="1"/>
</dbReference>
<dbReference type="OrthoDB" id="4173905at2759"/>
<comment type="similarity">
    <text evidence="3">Belongs to the UPP synthase family.</text>
</comment>
<reference evidence="4" key="1">
    <citation type="submission" date="2014-03" db="EMBL/GenBank/DDBJ databases">
        <authorList>
            <person name="Casaregola S."/>
        </authorList>
    </citation>
    <scope>NUCLEOTIDE SEQUENCE [LARGE SCALE GENOMIC DNA]</scope>
    <source>
        <strain evidence="4">CLIB 918</strain>
    </source>
</reference>
<protein>
    <recommendedName>
        <fullName evidence="3">Alkyl transferase</fullName>
        <ecNumber evidence="3">2.5.1.-</ecNumber>
    </recommendedName>
</protein>
<dbReference type="STRING" id="1173061.A0A0J9X2I0"/>
<name>A0A0J9X2I0_GEOCN</name>
<keyword evidence="2" id="KW-0460">Magnesium</keyword>
<comment type="caution">
    <text evidence="4">The sequence shown here is derived from an EMBL/GenBank/DDBJ whole genome shotgun (WGS) entry which is preliminary data.</text>
</comment>
<evidence type="ECO:0000313" key="5">
    <source>
        <dbReference type="Proteomes" id="UP000242525"/>
    </source>
</evidence>
<dbReference type="PANTHER" id="PTHR10291">
    <property type="entry name" value="DEHYDRODOLICHYL DIPHOSPHATE SYNTHASE FAMILY MEMBER"/>
    <property type="match status" value="1"/>
</dbReference>
<dbReference type="EMBL" id="CCBN010000001">
    <property type="protein sequence ID" value="CDO51172.1"/>
    <property type="molecule type" value="Genomic_DNA"/>
</dbReference>
<dbReference type="InterPro" id="IPR001441">
    <property type="entry name" value="UPP_synth-like"/>
</dbReference>
<dbReference type="GO" id="GO:1904423">
    <property type="term" value="C:dehydrodolichyl diphosphate synthase complex"/>
    <property type="evidence" value="ECO:0007669"/>
    <property type="project" value="TreeGrafter"/>
</dbReference>